<dbReference type="AlphaFoldDB" id="A0AAN8GD27"/>
<accession>A0AAN8GD27</accession>
<reference evidence="1 2" key="1">
    <citation type="submission" date="2024-01" db="EMBL/GenBank/DDBJ databases">
        <title>The genome of the rayed Mediterranean limpet Patella caerulea (Linnaeus, 1758).</title>
        <authorList>
            <person name="Anh-Thu Weber A."/>
            <person name="Halstead-Nussloch G."/>
        </authorList>
    </citation>
    <scope>NUCLEOTIDE SEQUENCE [LARGE SCALE GENOMIC DNA]</scope>
    <source>
        <strain evidence="1">AATW-2023a</strain>
        <tissue evidence="1">Whole specimen</tissue>
    </source>
</reference>
<dbReference type="PANTHER" id="PTHR47331">
    <property type="entry name" value="PHD-TYPE DOMAIN-CONTAINING PROTEIN"/>
    <property type="match status" value="1"/>
</dbReference>
<organism evidence="1 2">
    <name type="scientific">Patella caerulea</name>
    <name type="common">Rayed Mediterranean limpet</name>
    <dbReference type="NCBI Taxonomy" id="87958"/>
    <lineage>
        <taxon>Eukaryota</taxon>
        <taxon>Metazoa</taxon>
        <taxon>Spiralia</taxon>
        <taxon>Lophotrochozoa</taxon>
        <taxon>Mollusca</taxon>
        <taxon>Gastropoda</taxon>
        <taxon>Patellogastropoda</taxon>
        <taxon>Patelloidea</taxon>
        <taxon>Patellidae</taxon>
        <taxon>Patella</taxon>
    </lineage>
</organism>
<name>A0AAN8GD27_PATCE</name>
<dbReference type="EMBL" id="JAZGQO010000018">
    <property type="protein sequence ID" value="KAK6168071.1"/>
    <property type="molecule type" value="Genomic_DNA"/>
</dbReference>
<sequence length="192" mass="21783">MVNFGIQSVSNDSKLYGVEAIVSDSFNICEKYLPHDMNLQDYEHLADIKLPDVEIKEISILIGKDVDEVHDIYEFRKSPNPEKPLHGILGPLGWVITGSYGEPVMNKEINVNYIDSNHDYDLNDMVKKFWKMEDSGINKSNVSDKSLSIEDKRAIDIMEKTTVLSGGHYETGLLWKNNNGKLPNNNLKPNID</sequence>
<evidence type="ECO:0000313" key="1">
    <source>
        <dbReference type="EMBL" id="KAK6168071.1"/>
    </source>
</evidence>
<protein>
    <submittedName>
        <fullName evidence="1">Uncharacterized protein</fullName>
    </submittedName>
</protein>
<proteinExistence type="predicted"/>
<dbReference type="PANTHER" id="PTHR47331:SF1">
    <property type="entry name" value="GAG-LIKE PROTEIN"/>
    <property type="match status" value="1"/>
</dbReference>
<evidence type="ECO:0000313" key="2">
    <source>
        <dbReference type="Proteomes" id="UP001347796"/>
    </source>
</evidence>
<gene>
    <name evidence="1" type="ORF">SNE40_021970</name>
</gene>
<comment type="caution">
    <text evidence="1">The sequence shown here is derived from an EMBL/GenBank/DDBJ whole genome shotgun (WGS) entry which is preliminary data.</text>
</comment>
<dbReference type="Proteomes" id="UP001347796">
    <property type="component" value="Unassembled WGS sequence"/>
</dbReference>
<keyword evidence="2" id="KW-1185">Reference proteome</keyword>